<organism evidence="2 3">
    <name type="scientific">Candidatus Aquicultor secundus</name>
    <dbReference type="NCBI Taxonomy" id="1973895"/>
    <lineage>
        <taxon>Bacteria</taxon>
        <taxon>Bacillati</taxon>
        <taxon>Actinomycetota</taxon>
        <taxon>Candidatus Aquicultoria</taxon>
        <taxon>Candidatus Aquicultorales</taxon>
        <taxon>Candidatus Aquicultoraceae</taxon>
        <taxon>Candidatus Aquicultor</taxon>
    </lineage>
</organism>
<dbReference type="RefSeq" id="WP_286679301.1">
    <property type="nucleotide sequence ID" value="NZ_MNXI01000142.1"/>
</dbReference>
<dbReference type="EMBL" id="PFNG01000076">
    <property type="protein sequence ID" value="PIZ40901.1"/>
    <property type="molecule type" value="Genomic_DNA"/>
</dbReference>
<feature type="transmembrane region" description="Helical" evidence="1">
    <location>
        <begin position="17"/>
        <end position="37"/>
    </location>
</feature>
<evidence type="ECO:0008006" key="4">
    <source>
        <dbReference type="Google" id="ProtNLM"/>
    </source>
</evidence>
<dbReference type="AlphaFoldDB" id="A0A2M7T994"/>
<sequence>MHNGLHKLFSVDKASPIIFLVVIYIVGISTGSLADTLQIWLKPWVITVVGSIALILIMAFVDPIPRFINYVLGKRGELSITDTEVSPQRHRGLIVLGSAWDPMPAETAIRYHYKGIHNEHHDAILDKCWLLTAGETSNRYARDMIAKLIREGMPNDLFKIVELSAGNADNPAKVYDAVEDIFASLPDEFGETDMIADYTGGTKSMTAGLILACARPSRKLQVLKPKEYKEDGTAVREAGSDPKSVDIRFNLTRA</sequence>
<evidence type="ECO:0000313" key="2">
    <source>
        <dbReference type="EMBL" id="PIZ40901.1"/>
    </source>
</evidence>
<comment type="caution">
    <text evidence="2">The sequence shown here is derived from an EMBL/GenBank/DDBJ whole genome shotgun (WGS) entry which is preliminary data.</text>
</comment>
<dbReference type="Proteomes" id="UP000230956">
    <property type="component" value="Unassembled WGS sequence"/>
</dbReference>
<keyword evidence="1" id="KW-0812">Transmembrane</keyword>
<feature type="transmembrane region" description="Helical" evidence="1">
    <location>
        <begin position="44"/>
        <end position="61"/>
    </location>
</feature>
<accession>A0A2M7T994</accession>
<name>A0A2M7T994_9ACTN</name>
<evidence type="ECO:0000313" key="3">
    <source>
        <dbReference type="Proteomes" id="UP000230956"/>
    </source>
</evidence>
<keyword evidence="1" id="KW-0472">Membrane</keyword>
<gene>
    <name evidence="2" type="ORF">COY37_03165</name>
</gene>
<keyword evidence="1" id="KW-1133">Transmembrane helix</keyword>
<protein>
    <recommendedName>
        <fullName evidence="4">CRISPR-associated protein</fullName>
    </recommendedName>
</protein>
<proteinExistence type="predicted"/>
<reference evidence="3" key="1">
    <citation type="submission" date="2017-09" db="EMBL/GenBank/DDBJ databases">
        <title>Depth-based differentiation of microbial function through sediment-hosted aquifers and enrichment of novel symbionts in the deep terrestrial subsurface.</title>
        <authorList>
            <person name="Probst A.J."/>
            <person name="Ladd B."/>
            <person name="Jarett J.K."/>
            <person name="Geller-Mcgrath D.E."/>
            <person name="Sieber C.M.K."/>
            <person name="Emerson J.B."/>
            <person name="Anantharaman K."/>
            <person name="Thomas B.C."/>
            <person name="Malmstrom R."/>
            <person name="Stieglmeier M."/>
            <person name="Klingl A."/>
            <person name="Woyke T."/>
            <person name="Ryan C.M."/>
            <person name="Banfield J.F."/>
        </authorList>
    </citation>
    <scope>NUCLEOTIDE SEQUENCE [LARGE SCALE GENOMIC DNA]</scope>
</reference>
<evidence type="ECO:0000256" key="1">
    <source>
        <dbReference type="SAM" id="Phobius"/>
    </source>
</evidence>